<evidence type="ECO:0000313" key="1">
    <source>
        <dbReference type="EMBL" id="KAI6649856.1"/>
    </source>
</evidence>
<sequence>MCKNTYQSSAFRASKIATDPSDALDHLLRRYLPSLRRLGHNMKEVIGKLVNICYFPTTSDREPFEYKPILKYTYSQTRPSKAQLHPLEITDYHLIPNIPLAPLKELLCYQCPKSTHQHNYIHCPTQTCIMCNSYDTLVSAHLAVPVIPCTRLRMLYLLHQGKDEQGNANSMHMLNVLGNRYVYDDRN</sequence>
<keyword evidence="2" id="KW-1185">Reference proteome</keyword>
<dbReference type="Proteomes" id="UP001165289">
    <property type="component" value="Unassembled WGS sequence"/>
</dbReference>
<comment type="caution">
    <text evidence="1">The sequence shown here is derived from an EMBL/GenBank/DDBJ whole genome shotgun (WGS) entry which is preliminary data.</text>
</comment>
<organism evidence="1 2">
    <name type="scientific">Oopsacas minuta</name>
    <dbReference type="NCBI Taxonomy" id="111878"/>
    <lineage>
        <taxon>Eukaryota</taxon>
        <taxon>Metazoa</taxon>
        <taxon>Porifera</taxon>
        <taxon>Hexactinellida</taxon>
        <taxon>Hexasterophora</taxon>
        <taxon>Lyssacinosida</taxon>
        <taxon>Leucopsacidae</taxon>
        <taxon>Oopsacas</taxon>
    </lineage>
</organism>
<dbReference type="AlphaFoldDB" id="A0AAV7JN94"/>
<name>A0AAV7JN94_9METZ</name>
<protein>
    <submittedName>
        <fullName evidence="1">Uncharacterized protein</fullName>
    </submittedName>
</protein>
<dbReference type="EMBL" id="JAKMXF010000317">
    <property type="protein sequence ID" value="KAI6649856.1"/>
    <property type="molecule type" value="Genomic_DNA"/>
</dbReference>
<gene>
    <name evidence="1" type="ORF">LOD99_6406</name>
</gene>
<evidence type="ECO:0000313" key="2">
    <source>
        <dbReference type="Proteomes" id="UP001165289"/>
    </source>
</evidence>
<accession>A0AAV7JN94</accession>
<reference evidence="1 2" key="1">
    <citation type="journal article" date="2023" name="BMC Biol.">
        <title>The compact genome of the sponge Oopsacas minuta (Hexactinellida) is lacking key metazoan core genes.</title>
        <authorList>
            <person name="Santini S."/>
            <person name="Schenkelaars Q."/>
            <person name="Jourda C."/>
            <person name="Duchesne M."/>
            <person name="Belahbib H."/>
            <person name="Rocher C."/>
            <person name="Selva M."/>
            <person name="Riesgo A."/>
            <person name="Vervoort M."/>
            <person name="Leys S.P."/>
            <person name="Kodjabachian L."/>
            <person name="Le Bivic A."/>
            <person name="Borchiellini C."/>
            <person name="Claverie J.M."/>
            <person name="Renard E."/>
        </authorList>
    </citation>
    <scope>NUCLEOTIDE SEQUENCE [LARGE SCALE GENOMIC DNA]</scope>
    <source>
        <strain evidence="1">SPO-2</strain>
    </source>
</reference>
<proteinExistence type="predicted"/>